<evidence type="ECO:0008006" key="3">
    <source>
        <dbReference type="Google" id="ProtNLM"/>
    </source>
</evidence>
<feature type="region of interest" description="Disordered" evidence="1">
    <location>
        <begin position="267"/>
        <end position="318"/>
    </location>
</feature>
<organism evidence="2">
    <name type="scientific">Schistocephalus solidus</name>
    <name type="common">Tapeworm</name>
    <dbReference type="NCBI Taxonomy" id="70667"/>
    <lineage>
        <taxon>Eukaryota</taxon>
        <taxon>Metazoa</taxon>
        <taxon>Spiralia</taxon>
        <taxon>Lophotrochozoa</taxon>
        <taxon>Platyhelminthes</taxon>
        <taxon>Cestoda</taxon>
        <taxon>Eucestoda</taxon>
        <taxon>Diphyllobothriidea</taxon>
        <taxon>Diphyllobothriidae</taxon>
        <taxon>Schistocephalus</taxon>
    </lineage>
</organism>
<accession>A0A0X3QE65</accession>
<feature type="compositionally biased region" description="Basic and acidic residues" evidence="1">
    <location>
        <begin position="159"/>
        <end position="170"/>
    </location>
</feature>
<feature type="region of interest" description="Disordered" evidence="1">
    <location>
        <begin position="151"/>
        <end position="251"/>
    </location>
</feature>
<dbReference type="InterPro" id="IPR041913">
    <property type="entry name" value="POLD3_sf"/>
</dbReference>
<dbReference type="AlphaFoldDB" id="A0A0X3QE65"/>
<evidence type="ECO:0000313" key="2">
    <source>
        <dbReference type="EMBL" id="JAP57776.1"/>
    </source>
</evidence>
<feature type="compositionally biased region" description="Basic and acidic residues" evidence="1">
    <location>
        <begin position="269"/>
        <end position="288"/>
    </location>
</feature>
<sequence>EQSDPFATVKRSLPHSLYVLNMEKTVKEPIRSQLEASTGIVTYKALCVSLGWNAEQSKRNLELYSQSEKKLNRTFCLSGLSRKNSRPMEWVVILATSIKALPTSVAFTHTPNTFVYSMQKANKLSATTLANFDSTLGADLATNRQLVNIPWSPLSYTDNKGRKTTPEPKPESAAQKSPQKSSSAPAKHLPAKRPSRSRASARSQVKEKMQSSLAFKPSLSTTPSEQIEQSDPFADSGEQSSEEDITLSALSNPKKRQRLYFSSDDEVEELKVEVDTKQSFKKDAEESPSKMSVHSPKSPGTRTRRAAAKQSSPTVDKPMHTVLKESPKKKCDNTPPSNAIQRQRVLKTFKDDDGFFDHRKGVGRMSCGTFCFSTCRKQHNYREGSGEARGELQKVREGSFFWSNETVHAHELFQSMMRIPHDFYVRIKILINITCLTACCL</sequence>
<name>A0A0X3QE65_SCHSO</name>
<feature type="non-terminal residue" evidence="2">
    <location>
        <position position="1"/>
    </location>
</feature>
<dbReference type="Gene3D" id="3.90.1030.20">
    <property type="entry name" value="DNA polymerase delta, p66 (Cdc27) subunit, wHTH domain"/>
    <property type="match status" value="1"/>
</dbReference>
<feature type="compositionally biased region" description="Polar residues" evidence="1">
    <location>
        <begin position="210"/>
        <end position="229"/>
    </location>
</feature>
<evidence type="ECO:0000256" key="1">
    <source>
        <dbReference type="SAM" id="MobiDB-lite"/>
    </source>
</evidence>
<gene>
    <name evidence="2" type="ORF">TR151728</name>
</gene>
<reference evidence="2" key="1">
    <citation type="submission" date="2016-01" db="EMBL/GenBank/DDBJ databases">
        <title>Reference transcriptome for the parasite Schistocephalus solidus: insights into the molecular evolution of parasitism.</title>
        <authorList>
            <person name="Hebert F.O."/>
            <person name="Grambauer S."/>
            <person name="Barber I."/>
            <person name="Landry C.R."/>
            <person name="Aubin-Horth N."/>
        </authorList>
    </citation>
    <scope>NUCLEOTIDE SEQUENCE</scope>
</reference>
<feature type="compositionally biased region" description="Low complexity" evidence="1">
    <location>
        <begin position="172"/>
        <end position="187"/>
    </location>
</feature>
<dbReference type="EMBL" id="GEEE01005449">
    <property type="protein sequence ID" value="JAP57776.1"/>
    <property type="molecule type" value="Transcribed_RNA"/>
</dbReference>
<protein>
    <recommendedName>
        <fullName evidence="3">DNA polymerase delta subunit 3</fullName>
    </recommendedName>
</protein>
<proteinExistence type="predicted"/>